<accession>A0ABV5I8M1</accession>
<comment type="caution">
    <text evidence="5">The sequence shown here is derived from an EMBL/GenBank/DDBJ whole genome shotgun (WGS) entry which is preliminary data.</text>
</comment>
<dbReference type="RefSeq" id="WP_189645853.1">
    <property type="nucleotide sequence ID" value="NZ_BMRC01000001.1"/>
</dbReference>
<evidence type="ECO:0000259" key="4">
    <source>
        <dbReference type="PROSITE" id="PS50987"/>
    </source>
</evidence>
<dbReference type="InterPro" id="IPR001845">
    <property type="entry name" value="HTH_ArsR_DNA-bd_dom"/>
</dbReference>
<dbReference type="InterPro" id="IPR011991">
    <property type="entry name" value="ArsR-like_HTH"/>
</dbReference>
<dbReference type="PRINTS" id="PR00778">
    <property type="entry name" value="HTHARSR"/>
</dbReference>
<keyword evidence="6" id="KW-1185">Reference proteome</keyword>
<evidence type="ECO:0000313" key="5">
    <source>
        <dbReference type="EMBL" id="MFB9200285.1"/>
    </source>
</evidence>
<dbReference type="InterPro" id="IPR036390">
    <property type="entry name" value="WH_DNA-bd_sf"/>
</dbReference>
<dbReference type="SUPFAM" id="SSF46785">
    <property type="entry name" value="Winged helix' DNA-binding domain"/>
    <property type="match status" value="1"/>
</dbReference>
<sequence>MSVPLYEAKAELFRLLGHPVRIRVLELLQDGPKPVRELLNEIEVEPTGLSQHLAVLRRSELVTARREGSTVVYALSGGDVAELLRAARQLLGAKLSGRHALLNELLEAEASDR</sequence>
<dbReference type="InterPro" id="IPR036388">
    <property type="entry name" value="WH-like_DNA-bd_sf"/>
</dbReference>
<gene>
    <name evidence="5" type="ORF">ACFFV7_03690</name>
</gene>
<reference evidence="5 6" key="1">
    <citation type="submission" date="2024-09" db="EMBL/GenBank/DDBJ databases">
        <authorList>
            <person name="Sun Q."/>
            <person name="Mori K."/>
        </authorList>
    </citation>
    <scope>NUCLEOTIDE SEQUENCE [LARGE SCALE GENOMIC DNA]</scope>
    <source>
        <strain evidence="5 6">CCM 3426</strain>
    </source>
</reference>
<dbReference type="CDD" id="cd00090">
    <property type="entry name" value="HTH_ARSR"/>
    <property type="match status" value="1"/>
</dbReference>
<dbReference type="Pfam" id="PF12840">
    <property type="entry name" value="HTH_20"/>
    <property type="match status" value="1"/>
</dbReference>
<dbReference type="PANTHER" id="PTHR43132:SF2">
    <property type="entry name" value="ARSENICAL RESISTANCE OPERON REPRESSOR ARSR-RELATED"/>
    <property type="match status" value="1"/>
</dbReference>
<dbReference type="PROSITE" id="PS50987">
    <property type="entry name" value="HTH_ARSR_2"/>
    <property type="match status" value="1"/>
</dbReference>
<dbReference type="Proteomes" id="UP001589647">
    <property type="component" value="Unassembled WGS sequence"/>
</dbReference>
<evidence type="ECO:0000313" key="6">
    <source>
        <dbReference type="Proteomes" id="UP001589647"/>
    </source>
</evidence>
<evidence type="ECO:0000256" key="3">
    <source>
        <dbReference type="ARBA" id="ARBA00023163"/>
    </source>
</evidence>
<keyword evidence="2" id="KW-0238">DNA-binding</keyword>
<dbReference type="PANTHER" id="PTHR43132">
    <property type="entry name" value="ARSENICAL RESISTANCE OPERON REPRESSOR ARSR-RELATED"/>
    <property type="match status" value="1"/>
</dbReference>
<dbReference type="InterPro" id="IPR051011">
    <property type="entry name" value="Metal_resp_trans_reg"/>
</dbReference>
<dbReference type="NCBIfam" id="NF033788">
    <property type="entry name" value="HTH_metalloreg"/>
    <property type="match status" value="1"/>
</dbReference>
<dbReference type="SMART" id="SM00418">
    <property type="entry name" value="HTH_ARSR"/>
    <property type="match status" value="1"/>
</dbReference>
<name>A0ABV5I8M1_9ACTN</name>
<dbReference type="EMBL" id="JBHMEI010000001">
    <property type="protein sequence ID" value="MFB9200285.1"/>
    <property type="molecule type" value="Genomic_DNA"/>
</dbReference>
<dbReference type="Gene3D" id="1.10.10.10">
    <property type="entry name" value="Winged helix-like DNA-binding domain superfamily/Winged helix DNA-binding domain"/>
    <property type="match status" value="1"/>
</dbReference>
<feature type="domain" description="HTH arsR-type" evidence="4">
    <location>
        <begin position="1"/>
        <end position="95"/>
    </location>
</feature>
<keyword evidence="1" id="KW-0805">Transcription regulation</keyword>
<proteinExistence type="predicted"/>
<evidence type="ECO:0000256" key="2">
    <source>
        <dbReference type="ARBA" id="ARBA00023125"/>
    </source>
</evidence>
<protein>
    <submittedName>
        <fullName evidence="5">ArsR/SmtB family transcription factor</fullName>
    </submittedName>
</protein>
<keyword evidence="3" id="KW-0804">Transcription</keyword>
<evidence type="ECO:0000256" key="1">
    <source>
        <dbReference type="ARBA" id="ARBA00023015"/>
    </source>
</evidence>
<organism evidence="5 6">
    <name type="scientific">Nonomuraea spiralis</name>
    <dbReference type="NCBI Taxonomy" id="46182"/>
    <lineage>
        <taxon>Bacteria</taxon>
        <taxon>Bacillati</taxon>
        <taxon>Actinomycetota</taxon>
        <taxon>Actinomycetes</taxon>
        <taxon>Streptosporangiales</taxon>
        <taxon>Streptosporangiaceae</taxon>
        <taxon>Nonomuraea</taxon>
    </lineage>
</organism>